<sequence length="313" mass="36472">MEKKQMEYMQFKERLIEALQEYFLGRGEVYYDKVKKMNDTDKDAVIVRLIGTAVQAMIYPEDMYEGYKDTGDFEKCVKEVIRACEEVPFVDECHIPKTWESAKGRLHMRVINKNWNKQALKRMPYREYLDLAIVFYVFIKEEGGLMATQPVSRECMKLWGVDVKSLWETSRKNLEEEVFQIETMGAVIENMLTEMKDSEDAGMFWNDMEGKEIEGIGKVYVVTNTCKKYGARAILRKDLLQRLAKEQGGSFYILPCSVHEILILKEDGMVTAENLRNMVYEINHCSGTVEPEECLSDSVYYYNKDEDRVEVAA</sequence>
<dbReference type="EMBL" id="WUQX01000001">
    <property type="protein sequence ID" value="MXP78289.1"/>
    <property type="molecule type" value="Genomic_DNA"/>
</dbReference>
<dbReference type="Proteomes" id="UP000460412">
    <property type="component" value="Unassembled WGS sequence"/>
</dbReference>
<keyword evidence="2" id="KW-1185">Reference proteome</keyword>
<reference evidence="1 2" key="1">
    <citation type="submission" date="2019-12" db="EMBL/GenBank/DDBJ databases">
        <title>Sporaefaciens musculi gen. nov., sp. nov., a novel bacterium isolated from the caecum of an obese mouse.</title>
        <authorList>
            <person name="Rasmussen T.S."/>
            <person name="Streidl T."/>
            <person name="Hitch T.C.A."/>
            <person name="Wortmann E."/>
            <person name="Deptula P."/>
            <person name="Hansen M."/>
            <person name="Nielsen D.S."/>
            <person name="Clavel T."/>
            <person name="Vogensen F.K."/>
        </authorList>
    </citation>
    <scope>NUCLEOTIDE SEQUENCE [LARGE SCALE GENOMIC DNA]</scope>
    <source>
        <strain evidence="1 2">WCA-9-b2</strain>
    </source>
</reference>
<dbReference type="RefSeq" id="WP_159754730.1">
    <property type="nucleotide sequence ID" value="NZ_WUQX01000001.1"/>
</dbReference>
<dbReference type="AlphaFoldDB" id="A0A7X3MKT9"/>
<proteinExistence type="predicted"/>
<evidence type="ECO:0000313" key="2">
    <source>
        <dbReference type="Proteomes" id="UP000460412"/>
    </source>
</evidence>
<organism evidence="1 2">
    <name type="scientific">Sporofaciens musculi</name>
    <dbReference type="NCBI Taxonomy" id="2681861"/>
    <lineage>
        <taxon>Bacteria</taxon>
        <taxon>Bacillati</taxon>
        <taxon>Bacillota</taxon>
        <taxon>Clostridia</taxon>
        <taxon>Lachnospirales</taxon>
        <taxon>Lachnospiraceae</taxon>
        <taxon>Sporofaciens</taxon>
    </lineage>
</organism>
<name>A0A7X3MKT9_9FIRM</name>
<evidence type="ECO:0000313" key="1">
    <source>
        <dbReference type="EMBL" id="MXP78289.1"/>
    </source>
</evidence>
<comment type="caution">
    <text evidence="1">The sequence shown here is derived from an EMBL/GenBank/DDBJ whole genome shotgun (WGS) entry which is preliminary data.</text>
</comment>
<dbReference type="InterPro" id="IPR043743">
    <property type="entry name" value="DUF5688"/>
</dbReference>
<accession>A0A7X3MKT9</accession>
<protein>
    <submittedName>
        <fullName evidence="1">Uncharacterized protein</fullName>
    </submittedName>
</protein>
<gene>
    <name evidence="1" type="ORF">GN277_23930</name>
</gene>
<dbReference type="Pfam" id="PF18941">
    <property type="entry name" value="DUF5688"/>
    <property type="match status" value="1"/>
</dbReference>